<keyword evidence="2" id="KW-1185">Reference proteome</keyword>
<dbReference type="CTD" id="78996"/>
<feature type="compositionally biased region" description="Low complexity" evidence="1">
    <location>
        <begin position="31"/>
        <end position="54"/>
    </location>
</feature>
<dbReference type="RefSeq" id="XP_027430304.2">
    <property type="nucleotide sequence ID" value="XM_027574503.2"/>
</dbReference>
<evidence type="ECO:0000313" key="2">
    <source>
        <dbReference type="Proteomes" id="UP000515165"/>
    </source>
</evidence>
<dbReference type="AlphaFoldDB" id="A0A6J2BEG3"/>
<organism evidence="2 3">
    <name type="scientific">Zalophus californianus</name>
    <name type="common">California sealion</name>
    <dbReference type="NCBI Taxonomy" id="9704"/>
    <lineage>
        <taxon>Eukaryota</taxon>
        <taxon>Metazoa</taxon>
        <taxon>Chordata</taxon>
        <taxon>Craniata</taxon>
        <taxon>Vertebrata</taxon>
        <taxon>Euteleostomi</taxon>
        <taxon>Mammalia</taxon>
        <taxon>Eutheria</taxon>
        <taxon>Laurasiatheria</taxon>
        <taxon>Carnivora</taxon>
        <taxon>Caniformia</taxon>
        <taxon>Pinnipedia</taxon>
        <taxon>Otariidae</taxon>
        <taxon>Zalophus</taxon>
    </lineage>
</organism>
<evidence type="ECO:0000313" key="3">
    <source>
        <dbReference type="RefSeq" id="XP_027430304.2"/>
    </source>
</evidence>
<dbReference type="GeneID" id="113911683"/>
<dbReference type="Proteomes" id="UP000515165">
    <property type="component" value="Chromosome 12"/>
</dbReference>
<name>A0A6J2BEG3_ZALCA</name>
<protein>
    <submittedName>
        <fullName evidence="3">Cell cycle regulator of non-homologous end joining isoform X2</fullName>
    </submittedName>
</protein>
<evidence type="ECO:0000256" key="1">
    <source>
        <dbReference type="SAM" id="MobiDB-lite"/>
    </source>
</evidence>
<feature type="compositionally biased region" description="Basic and acidic residues" evidence="1">
    <location>
        <begin position="155"/>
        <end position="169"/>
    </location>
</feature>
<gene>
    <name evidence="3" type="primary">CYREN</name>
</gene>
<reference evidence="3" key="1">
    <citation type="submission" date="2025-08" db="UniProtKB">
        <authorList>
            <consortium name="RefSeq"/>
        </authorList>
    </citation>
    <scope>IDENTIFICATION</scope>
    <source>
        <tissue evidence="3">Blood</tissue>
    </source>
</reference>
<sequence length="280" mass="29615">MQRGAGKLQRQGLDESSEEPGRSLVQERLSGPGPRAGTPAARAACRGRAGSLRGPRPGSEVQKLGGAGRGSAASPPPPRAASRARPREPRKSGAGAGEAGSPDRRSARSGLSSVLPPCPEHRGRERACGRLPFRGPLGPACRSTCLPSALAPAGEKSEMGDLKSEDKKRVLPTWMTTQEAEKRKVPVKTPKGRRRPAAAQETVATRPGNRKSPSSRRPWRALANNNCPQPAQRCHRVLLGVEVRVRAMGKTPFLQASALLGGARGPRLRAAGALRRTMTC</sequence>
<feature type="region of interest" description="Disordered" evidence="1">
    <location>
        <begin position="152"/>
        <end position="218"/>
    </location>
</feature>
<feature type="region of interest" description="Disordered" evidence="1">
    <location>
        <begin position="1"/>
        <end position="126"/>
    </location>
</feature>
<proteinExistence type="predicted"/>
<accession>A0A6J2BEG3</accession>